<proteinExistence type="predicted"/>
<dbReference type="Proteomes" id="UP000317171">
    <property type="component" value="Chromosome"/>
</dbReference>
<evidence type="ECO:0008006" key="3">
    <source>
        <dbReference type="Google" id="ProtNLM"/>
    </source>
</evidence>
<evidence type="ECO:0000313" key="2">
    <source>
        <dbReference type="Proteomes" id="UP000317171"/>
    </source>
</evidence>
<name>A0A517RH09_9PLAN</name>
<dbReference type="KEGG" id="gaz:Pan241w_32490"/>
<organism evidence="1 2">
    <name type="scientific">Gimesia alba</name>
    <dbReference type="NCBI Taxonomy" id="2527973"/>
    <lineage>
        <taxon>Bacteria</taxon>
        <taxon>Pseudomonadati</taxon>
        <taxon>Planctomycetota</taxon>
        <taxon>Planctomycetia</taxon>
        <taxon>Planctomycetales</taxon>
        <taxon>Planctomycetaceae</taxon>
        <taxon>Gimesia</taxon>
    </lineage>
</organism>
<keyword evidence="2" id="KW-1185">Reference proteome</keyword>
<reference evidence="1 2" key="1">
    <citation type="submission" date="2019-02" db="EMBL/GenBank/DDBJ databases">
        <title>Deep-cultivation of Planctomycetes and their phenomic and genomic characterization uncovers novel biology.</title>
        <authorList>
            <person name="Wiegand S."/>
            <person name="Jogler M."/>
            <person name="Boedeker C."/>
            <person name="Pinto D."/>
            <person name="Vollmers J."/>
            <person name="Rivas-Marin E."/>
            <person name="Kohn T."/>
            <person name="Peeters S.H."/>
            <person name="Heuer A."/>
            <person name="Rast P."/>
            <person name="Oberbeckmann S."/>
            <person name="Bunk B."/>
            <person name="Jeske O."/>
            <person name="Meyerdierks A."/>
            <person name="Storesund J.E."/>
            <person name="Kallscheuer N."/>
            <person name="Luecker S."/>
            <person name="Lage O.M."/>
            <person name="Pohl T."/>
            <person name="Merkel B.J."/>
            <person name="Hornburger P."/>
            <person name="Mueller R.-W."/>
            <person name="Bruemmer F."/>
            <person name="Labrenz M."/>
            <person name="Spormann A.M."/>
            <person name="Op den Camp H."/>
            <person name="Overmann J."/>
            <person name="Amann R."/>
            <person name="Jetten M.S.M."/>
            <person name="Mascher T."/>
            <person name="Medema M.H."/>
            <person name="Devos D.P."/>
            <person name="Kaster A.-K."/>
            <person name="Ovreas L."/>
            <person name="Rohde M."/>
            <person name="Galperin M.Y."/>
            <person name="Jogler C."/>
        </authorList>
    </citation>
    <scope>NUCLEOTIDE SEQUENCE [LARGE SCALE GENOMIC DNA]</scope>
    <source>
        <strain evidence="1 2">Pan241w</strain>
    </source>
</reference>
<dbReference type="AlphaFoldDB" id="A0A517RH09"/>
<evidence type="ECO:0000313" key="1">
    <source>
        <dbReference type="EMBL" id="QDT43150.1"/>
    </source>
</evidence>
<accession>A0A517RH09</accession>
<sequence>MEDKNAIRWTKLSCRMFKDNQTRLQLFALAYKLGNFFWRFVLSRAVEHHSLGNDSQISASGGNISGEKSPRVRHGGIPAVTIKGNLCMEWFEANPYEKFQFERKKQKQ</sequence>
<dbReference type="RefSeq" id="WP_145217540.1">
    <property type="nucleotide sequence ID" value="NZ_CP036269.1"/>
</dbReference>
<protein>
    <recommendedName>
        <fullName evidence="3">Transposase DDE domain-containing protein</fullName>
    </recommendedName>
</protein>
<dbReference type="OrthoDB" id="288308at2"/>
<dbReference type="EMBL" id="CP036269">
    <property type="protein sequence ID" value="QDT43150.1"/>
    <property type="molecule type" value="Genomic_DNA"/>
</dbReference>
<gene>
    <name evidence="1" type="ORF">Pan241w_32490</name>
</gene>